<dbReference type="Pfam" id="PF13442">
    <property type="entry name" value="Cytochrome_CBB3"/>
    <property type="match status" value="1"/>
</dbReference>
<dbReference type="GO" id="GO:0020037">
    <property type="term" value="F:heme binding"/>
    <property type="evidence" value="ECO:0007669"/>
    <property type="project" value="InterPro"/>
</dbReference>
<dbReference type="RefSeq" id="WP_090415687.1">
    <property type="nucleotide sequence ID" value="NZ_FNOY01000081.1"/>
</dbReference>
<accession>A0A1H3NUT3</accession>
<dbReference type="Proteomes" id="UP000198640">
    <property type="component" value="Unassembled WGS sequence"/>
</dbReference>
<evidence type="ECO:0000256" key="4">
    <source>
        <dbReference type="PROSITE-ProRule" id="PRU00433"/>
    </source>
</evidence>
<gene>
    <name evidence="6" type="ORF">SAMN05421881_10819</name>
</gene>
<dbReference type="EMBL" id="FNOY01000081">
    <property type="protein sequence ID" value="SDY92701.1"/>
    <property type="molecule type" value="Genomic_DNA"/>
</dbReference>
<protein>
    <submittedName>
        <fullName evidence="6">Cytochrome C oxidase, cbb3-type, subunit III</fullName>
    </submittedName>
</protein>
<dbReference type="InterPro" id="IPR036909">
    <property type="entry name" value="Cyt_c-like_dom_sf"/>
</dbReference>
<name>A0A1H3NUT3_9PROT</name>
<keyword evidence="3 4" id="KW-0408">Iron</keyword>
<evidence type="ECO:0000256" key="1">
    <source>
        <dbReference type="ARBA" id="ARBA00022617"/>
    </source>
</evidence>
<dbReference type="AlphaFoldDB" id="A0A1H3NUT3"/>
<evidence type="ECO:0000256" key="3">
    <source>
        <dbReference type="ARBA" id="ARBA00023004"/>
    </source>
</evidence>
<keyword evidence="1 4" id="KW-0349">Heme</keyword>
<dbReference type="SUPFAM" id="SSF46626">
    <property type="entry name" value="Cytochrome c"/>
    <property type="match status" value="1"/>
</dbReference>
<dbReference type="InterPro" id="IPR009056">
    <property type="entry name" value="Cyt_c-like_dom"/>
</dbReference>
<dbReference type="PROSITE" id="PS51007">
    <property type="entry name" value="CYTC"/>
    <property type="match status" value="1"/>
</dbReference>
<reference evidence="6 7" key="1">
    <citation type="submission" date="2016-10" db="EMBL/GenBank/DDBJ databases">
        <authorList>
            <person name="de Groot N.N."/>
        </authorList>
    </citation>
    <scope>NUCLEOTIDE SEQUENCE [LARGE SCALE GENOMIC DNA]</scope>
    <source>
        <strain evidence="6 7">Nm1</strain>
    </source>
</reference>
<keyword evidence="2 4" id="KW-0479">Metal-binding</keyword>
<keyword evidence="7" id="KW-1185">Reference proteome</keyword>
<evidence type="ECO:0000313" key="7">
    <source>
        <dbReference type="Proteomes" id="UP000198640"/>
    </source>
</evidence>
<evidence type="ECO:0000259" key="5">
    <source>
        <dbReference type="PROSITE" id="PS51007"/>
    </source>
</evidence>
<sequence length="100" mass="11373">MISSKYIPIIKIRPIIVGVVFSISLSVHAEDSAQPRDGEIVYAKICGYCHDVGIGPNIKDRQLPPEYIHYIVRRGLRAMPAFPEPYISDEELKQIGRFIY</sequence>
<evidence type="ECO:0000256" key="2">
    <source>
        <dbReference type="ARBA" id="ARBA00022723"/>
    </source>
</evidence>
<organism evidence="6 7">
    <name type="scientific">Nitrosomonas halophila</name>
    <dbReference type="NCBI Taxonomy" id="44576"/>
    <lineage>
        <taxon>Bacteria</taxon>
        <taxon>Pseudomonadati</taxon>
        <taxon>Pseudomonadota</taxon>
        <taxon>Betaproteobacteria</taxon>
        <taxon>Nitrosomonadales</taxon>
        <taxon>Nitrosomonadaceae</taxon>
        <taxon>Nitrosomonas</taxon>
    </lineage>
</organism>
<dbReference type="GO" id="GO:0046872">
    <property type="term" value="F:metal ion binding"/>
    <property type="evidence" value="ECO:0007669"/>
    <property type="project" value="UniProtKB-KW"/>
</dbReference>
<dbReference type="OrthoDB" id="9757546at2"/>
<proteinExistence type="predicted"/>
<feature type="domain" description="Cytochrome c" evidence="5">
    <location>
        <begin position="33"/>
        <end position="100"/>
    </location>
</feature>
<dbReference type="Gene3D" id="1.10.760.10">
    <property type="entry name" value="Cytochrome c-like domain"/>
    <property type="match status" value="1"/>
</dbReference>
<evidence type="ECO:0000313" key="6">
    <source>
        <dbReference type="EMBL" id="SDY92701.1"/>
    </source>
</evidence>
<dbReference type="GO" id="GO:0009055">
    <property type="term" value="F:electron transfer activity"/>
    <property type="evidence" value="ECO:0007669"/>
    <property type="project" value="InterPro"/>
</dbReference>
<dbReference type="STRING" id="44576.SAMN05421881_10819"/>